<organism evidence="3 4">
    <name type="scientific">Tersicoccus phoenicis</name>
    <dbReference type="NCBI Taxonomy" id="554083"/>
    <lineage>
        <taxon>Bacteria</taxon>
        <taxon>Bacillati</taxon>
        <taxon>Actinomycetota</taxon>
        <taxon>Actinomycetes</taxon>
        <taxon>Micrococcales</taxon>
        <taxon>Micrococcaceae</taxon>
        <taxon>Tersicoccus</taxon>
    </lineage>
</organism>
<feature type="non-terminal residue" evidence="3">
    <location>
        <position position="259"/>
    </location>
</feature>
<dbReference type="Pfam" id="PF00665">
    <property type="entry name" value="rve"/>
    <property type="match status" value="1"/>
</dbReference>
<dbReference type="InterPro" id="IPR050900">
    <property type="entry name" value="Transposase_IS3/IS150/IS904"/>
</dbReference>
<dbReference type="SUPFAM" id="SSF53098">
    <property type="entry name" value="Ribonuclease H-like"/>
    <property type="match status" value="1"/>
</dbReference>
<dbReference type="AlphaFoldDB" id="A0A1R1L623"/>
<dbReference type="Pfam" id="PF13276">
    <property type="entry name" value="HTH_21"/>
    <property type="match status" value="1"/>
</dbReference>
<dbReference type="Proteomes" id="UP000187085">
    <property type="component" value="Unassembled WGS sequence"/>
</dbReference>
<dbReference type="GO" id="GO:0015074">
    <property type="term" value="P:DNA integration"/>
    <property type="evidence" value="ECO:0007669"/>
    <property type="project" value="InterPro"/>
</dbReference>
<dbReference type="PANTHER" id="PTHR46889:SF4">
    <property type="entry name" value="TRANSPOSASE INSO FOR INSERTION SEQUENCE ELEMENT IS911B-RELATED"/>
    <property type="match status" value="1"/>
</dbReference>
<dbReference type="InterPro" id="IPR025948">
    <property type="entry name" value="HTH-like_dom"/>
</dbReference>
<dbReference type="PANTHER" id="PTHR46889">
    <property type="entry name" value="TRANSPOSASE INSF FOR INSERTION SEQUENCE IS3B-RELATED"/>
    <property type="match status" value="1"/>
</dbReference>
<sequence>MNAKYAFIHGEEGNYPVRKMCTWATVSRSGYYEWRDREPSATARWRAELGEIIEYLFIDSDRTYGHRRLHAALTRLGRGCDPQTVRKIMAERDLIPCQPKPRRPVTTIAADAGTTPDLLARDFTAAEPGTKLVGDITYIDTWAGWVYLATVLDCFSKKVVGYAMAEHMRTDLVTEALGMAARNGHVRAGVTIFHSDRGTQYTSQAFAEYTEKIGVTRSVGRTGICYDNAWAESFNATLKVERVHRTVYPTREHAIRDVT</sequence>
<comment type="caution">
    <text evidence="3">The sequence shown here is derived from an EMBL/GenBank/DDBJ whole genome shotgun (WGS) entry which is preliminary data.</text>
</comment>
<evidence type="ECO:0000259" key="2">
    <source>
        <dbReference type="PROSITE" id="PS50994"/>
    </source>
</evidence>
<protein>
    <submittedName>
        <fullName evidence="3">Transposase</fullName>
    </submittedName>
</protein>
<proteinExistence type="predicted"/>
<dbReference type="GO" id="GO:0003676">
    <property type="term" value="F:nucleic acid binding"/>
    <property type="evidence" value="ECO:0007669"/>
    <property type="project" value="InterPro"/>
</dbReference>
<dbReference type="InterPro" id="IPR012337">
    <property type="entry name" value="RNaseH-like_sf"/>
</dbReference>
<evidence type="ECO:0000313" key="4">
    <source>
        <dbReference type="Proteomes" id="UP000187085"/>
    </source>
</evidence>
<gene>
    <name evidence="3" type="ORF">BKD30_14995</name>
</gene>
<evidence type="ECO:0000313" key="3">
    <source>
        <dbReference type="EMBL" id="OMH22978.1"/>
    </source>
</evidence>
<feature type="domain" description="Integrase catalytic" evidence="2">
    <location>
        <begin position="124"/>
        <end position="259"/>
    </location>
</feature>
<dbReference type="NCBIfam" id="NF033516">
    <property type="entry name" value="transpos_IS3"/>
    <property type="match status" value="1"/>
</dbReference>
<comment type="function">
    <text evidence="1">Involved in the transposition of the insertion sequence.</text>
</comment>
<dbReference type="PROSITE" id="PS50994">
    <property type="entry name" value="INTEGRASE"/>
    <property type="match status" value="1"/>
</dbReference>
<dbReference type="InterPro" id="IPR048020">
    <property type="entry name" value="Transpos_IS3"/>
</dbReference>
<keyword evidence="4" id="KW-1185">Reference proteome</keyword>
<dbReference type="EMBL" id="MRDE01000086">
    <property type="protein sequence ID" value="OMH22978.1"/>
    <property type="molecule type" value="Genomic_DNA"/>
</dbReference>
<reference evidence="3 4" key="1">
    <citation type="submission" date="2016-12" db="EMBL/GenBank/DDBJ databases">
        <title>Draft genome of Tersicoccus phoenicis 1P05MA.</title>
        <authorList>
            <person name="Nakajima Y."/>
            <person name="Yoshizawa S."/>
            <person name="Nakamura K."/>
            <person name="Ogura Y."/>
            <person name="Hayashi T."/>
            <person name="Kogure K."/>
        </authorList>
    </citation>
    <scope>NUCLEOTIDE SEQUENCE [LARGE SCALE GENOMIC DNA]</scope>
    <source>
        <strain evidence="3 4">1p05MA</strain>
    </source>
</reference>
<dbReference type="Gene3D" id="3.30.420.10">
    <property type="entry name" value="Ribonuclease H-like superfamily/Ribonuclease H"/>
    <property type="match status" value="1"/>
</dbReference>
<dbReference type="STRING" id="554083.BKD30_14995"/>
<dbReference type="InterPro" id="IPR001584">
    <property type="entry name" value="Integrase_cat-core"/>
</dbReference>
<evidence type="ECO:0000256" key="1">
    <source>
        <dbReference type="ARBA" id="ARBA00002286"/>
    </source>
</evidence>
<dbReference type="RefSeq" id="WP_076705904.1">
    <property type="nucleotide sequence ID" value="NZ_MRDE01000086.1"/>
</dbReference>
<accession>A0A1R1L623</accession>
<dbReference type="InterPro" id="IPR036397">
    <property type="entry name" value="RNaseH_sf"/>
</dbReference>
<name>A0A1R1L623_9MICC</name>